<dbReference type="Pfam" id="PF03720">
    <property type="entry name" value="UDPG_MGDP_dh_C"/>
    <property type="match status" value="1"/>
</dbReference>
<evidence type="ECO:0000256" key="3">
    <source>
        <dbReference type="ARBA" id="ARBA00023027"/>
    </source>
</evidence>
<dbReference type="PANTHER" id="PTHR43491">
    <property type="entry name" value="UDP-N-ACETYL-D-MANNOSAMINE DEHYDROGENASE"/>
    <property type="match status" value="1"/>
</dbReference>
<dbReference type="Pfam" id="PF00984">
    <property type="entry name" value="UDPG_MGDP_dh"/>
    <property type="match status" value="1"/>
</dbReference>
<dbReference type="InterPro" id="IPR017476">
    <property type="entry name" value="UDP-Glc/GDP-Man"/>
</dbReference>
<evidence type="ECO:0000259" key="5">
    <source>
        <dbReference type="SMART" id="SM00984"/>
    </source>
</evidence>
<dbReference type="InterPro" id="IPR028359">
    <property type="entry name" value="UDP_ManNAc/GlcNAc_DH"/>
</dbReference>
<dbReference type="PANTHER" id="PTHR43491:SF2">
    <property type="entry name" value="UDP-N-ACETYL-D-MANNOSAMINE DEHYDROGENASE"/>
    <property type="match status" value="1"/>
</dbReference>
<comment type="similarity">
    <text evidence="1 4">Belongs to the UDP-glucose/GDP-mannose dehydrogenase family.</text>
</comment>
<evidence type="ECO:0000256" key="1">
    <source>
        <dbReference type="ARBA" id="ARBA00006601"/>
    </source>
</evidence>
<dbReference type="Gene3D" id="3.40.50.720">
    <property type="entry name" value="NAD(P)-binding Rossmann-like Domain"/>
    <property type="match status" value="2"/>
</dbReference>
<keyword evidence="3" id="KW-0520">NAD</keyword>
<comment type="caution">
    <text evidence="6">The sequence shown here is derived from an EMBL/GenBank/DDBJ whole genome shotgun (WGS) entry which is preliminary data.</text>
</comment>
<dbReference type="GO" id="GO:0016628">
    <property type="term" value="F:oxidoreductase activity, acting on the CH-CH group of donors, NAD or NADP as acceptor"/>
    <property type="evidence" value="ECO:0007669"/>
    <property type="project" value="InterPro"/>
</dbReference>
<evidence type="ECO:0000313" key="6">
    <source>
        <dbReference type="EMBL" id="OGC91940.1"/>
    </source>
</evidence>
<dbReference type="InterPro" id="IPR014027">
    <property type="entry name" value="UDP-Glc/GDP-Man_DH_C"/>
</dbReference>
<evidence type="ECO:0000313" key="7">
    <source>
        <dbReference type="Proteomes" id="UP000178176"/>
    </source>
</evidence>
<organism evidence="6 7">
    <name type="scientific">Candidatus Amesbacteria bacterium RIFCSPHIGHO2_01_FULL_48_32b</name>
    <dbReference type="NCBI Taxonomy" id="1797253"/>
    <lineage>
        <taxon>Bacteria</taxon>
        <taxon>Candidatus Amesiibacteriota</taxon>
    </lineage>
</organism>
<dbReference type="SUPFAM" id="SSF48179">
    <property type="entry name" value="6-phosphogluconate dehydrogenase C-terminal domain-like"/>
    <property type="match status" value="1"/>
</dbReference>
<protein>
    <recommendedName>
        <fullName evidence="5">UDP-glucose/GDP-mannose dehydrogenase C-terminal domain-containing protein</fullName>
    </recommendedName>
</protein>
<dbReference type="NCBIfam" id="TIGR03026">
    <property type="entry name" value="NDP-sugDHase"/>
    <property type="match status" value="1"/>
</dbReference>
<gene>
    <name evidence="6" type="ORF">A2876_03285</name>
</gene>
<keyword evidence="2" id="KW-0560">Oxidoreductase</keyword>
<dbReference type="InterPro" id="IPR008927">
    <property type="entry name" value="6-PGluconate_DH-like_C_sf"/>
</dbReference>
<sequence length="413" mass="46090">MRRQLAVIGMGYVGLPLAVGFAKVGKEVIGFDINKNKINKLKKGIDDTNEGGDIKDLQTVQYTYDPKDLRNVEVFVVAVPTPVNSQKQPDFSPLIAASEIVGRHLKRGAMVTYESTVNPGATEEICIPILEKESGLKVGKDFGVAYSPERINPGDREHRLESINKVVGANDAKTLKRAANLYKLVVTKANVVPVSSLKVAEAAKVIENAQRDINIAFMNELSILFHKLGIDTHEVLEAAGTKWNFLRFKPGLVGGHCIGVDPYYLSTKAKEVNYYFQLIDDARRVNEHMVEQVKNAVINGLVETGKIPSRSTVLVLGLTFKENVPDFRNSKMREVSDNLKKSVKRVIEHDPYMPENNKIPHSKVDAVLLGVAHKEYGEWGENMIKRMFKGRPVVVDVPRMWNSKKLGGWYWGL</sequence>
<proteinExistence type="inferred from homology"/>
<dbReference type="InterPro" id="IPR036220">
    <property type="entry name" value="UDP-Glc/GDP-Man_DH_C_sf"/>
</dbReference>
<dbReference type="GO" id="GO:0051287">
    <property type="term" value="F:NAD binding"/>
    <property type="evidence" value="ECO:0007669"/>
    <property type="project" value="InterPro"/>
</dbReference>
<name>A0A1F4YD73_9BACT</name>
<dbReference type="Pfam" id="PF03721">
    <property type="entry name" value="UDPG_MGDP_dh_N"/>
    <property type="match status" value="1"/>
</dbReference>
<evidence type="ECO:0000256" key="2">
    <source>
        <dbReference type="ARBA" id="ARBA00023002"/>
    </source>
</evidence>
<dbReference type="GO" id="GO:0016616">
    <property type="term" value="F:oxidoreductase activity, acting on the CH-OH group of donors, NAD or NADP as acceptor"/>
    <property type="evidence" value="ECO:0007669"/>
    <property type="project" value="InterPro"/>
</dbReference>
<dbReference type="SUPFAM" id="SSF52413">
    <property type="entry name" value="UDP-glucose/GDP-mannose dehydrogenase C-terminal domain"/>
    <property type="match status" value="1"/>
</dbReference>
<dbReference type="AlphaFoldDB" id="A0A1F4YD73"/>
<dbReference type="Proteomes" id="UP000178176">
    <property type="component" value="Unassembled WGS sequence"/>
</dbReference>
<dbReference type="SUPFAM" id="SSF51735">
    <property type="entry name" value="NAD(P)-binding Rossmann-fold domains"/>
    <property type="match status" value="1"/>
</dbReference>
<dbReference type="PRINTS" id="PR00411">
    <property type="entry name" value="PNDRDTASEI"/>
</dbReference>
<dbReference type="PIRSF" id="PIRSF500136">
    <property type="entry name" value="UDP_ManNAc_DH"/>
    <property type="match status" value="1"/>
</dbReference>
<dbReference type="PIRSF" id="PIRSF000124">
    <property type="entry name" value="UDPglc_GDPman_dh"/>
    <property type="match status" value="1"/>
</dbReference>
<dbReference type="InterPro" id="IPR014026">
    <property type="entry name" value="UDP-Glc/GDP-Man_DH_dimer"/>
</dbReference>
<evidence type="ECO:0000256" key="4">
    <source>
        <dbReference type="PIRNR" id="PIRNR000124"/>
    </source>
</evidence>
<dbReference type="InterPro" id="IPR001732">
    <property type="entry name" value="UDP-Glc/GDP-Man_DH_N"/>
</dbReference>
<feature type="domain" description="UDP-glucose/GDP-mannose dehydrogenase C-terminal" evidence="5">
    <location>
        <begin position="314"/>
        <end position="403"/>
    </location>
</feature>
<dbReference type="InterPro" id="IPR036291">
    <property type="entry name" value="NAD(P)-bd_dom_sf"/>
</dbReference>
<accession>A0A1F4YD73</accession>
<reference evidence="6 7" key="1">
    <citation type="journal article" date="2016" name="Nat. Commun.">
        <title>Thousands of microbial genomes shed light on interconnected biogeochemical processes in an aquifer system.</title>
        <authorList>
            <person name="Anantharaman K."/>
            <person name="Brown C.T."/>
            <person name="Hug L.A."/>
            <person name="Sharon I."/>
            <person name="Castelle C.J."/>
            <person name="Probst A.J."/>
            <person name="Thomas B.C."/>
            <person name="Singh A."/>
            <person name="Wilkins M.J."/>
            <person name="Karaoz U."/>
            <person name="Brodie E.L."/>
            <person name="Williams K.H."/>
            <person name="Hubbard S.S."/>
            <person name="Banfield J.F."/>
        </authorList>
    </citation>
    <scope>NUCLEOTIDE SEQUENCE [LARGE SCALE GENOMIC DNA]</scope>
</reference>
<dbReference type="EMBL" id="MEXH01000026">
    <property type="protein sequence ID" value="OGC91940.1"/>
    <property type="molecule type" value="Genomic_DNA"/>
</dbReference>
<dbReference type="GO" id="GO:0000271">
    <property type="term" value="P:polysaccharide biosynthetic process"/>
    <property type="evidence" value="ECO:0007669"/>
    <property type="project" value="InterPro"/>
</dbReference>
<dbReference type="SMART" id="SM00984">
    <property type="entry name" value="UDPG_MGDP_dh_C"/>
    <property type="match status" value="1"/>
</dbReference>